<evidence type="ECO:0000313" key="2">
    <source>
        <dbReference type="EMBL" id="KPC13933.1"/>
    </source>
</evidence>
<evidence type="ECO:0000313" key="7">
    <source>
        <dbReference type="Proteomes" id="UP000271817"/>
    </source>
</evidence>
<proteinExistence type="predicted"/>
<feature type="chain" id="PRO_5014234377" evidence="1">
    <location>
        <begin position="26"/>
        <end position="133"/>
    </location>
</feature>
<dbReference type="Proteomes" id="UP000050265">
    <property type="component" value="Unassembled WGS sequence"/>
</dbReference>
<protein>
    <submittedName>
        <fullName evidence="3">Uncharacterized protein</fullName>
    </submittedName>
</protein>
<gene>
    <name evidence="2" type="ORF">AC499_4793</name>
    <name evidence="3" type="ORF">ALO35_01980</name>
    <name evidence="4" type="ORF">ALP33_00300</name>
</gene>
<evidence type="ECO:0000313" key="5">
    <source>
        <dbReference type="Proteomes" id="UP000037943"/>
    </source>
</evidence>
<dbReference type="Proteomes" id="UP000037943">
    <property type="component" value="Unassembled WGS sequence"/>
</dbReference>
<reference evidence="4 7" key="4">
    <citation type="submission" date="2018-08" db="EMBL/GenBank/DDBJ databases">
        <title>Recombination of ecologically and evolutionarily significant loci maintains genetic cohesion in the Pseudomonas syringae species complex.</title>
        <authorList>
            <person name="Dillon M."/>
            <person name="Thakur S."/>
            <person name="Almeida R.N.D."/>
            <person name="Weir B.S."/>
            <person name="Guttman D.S."/>
        </authorList>
    </citation>
    <scope>NUCLEOTIDE SEQUENCE [LARGE SCALE GENOMIC DNA]</scope>
    <source>
        <strain evidence="4 7">ICMP 3402</strain>
    </source>
</reference>
<evidence type="ECO:0000313" key="3">
    <source>
        <dbReference type="EMBL" id="KPX71593.1"/>
    </source>
</evidence>
<dbReference type="AlphaFoldDB" id="A0A0N0G408"/>
<keyword evidence="5" id="KW-1185">Reference proteome</keyword>
<sequence>MKKLNVAKTILGGAAALCFMTPLWAKDGNEALAAVIDQQKTQLPIMLDLMTRIDTIAYADHTVLYNLTINGYNGRPGEKVYYDSYLTQQIQGSLCKQTAYLLVLELGNKITYSYSSSTGEFITSITLSRKDCE</sequence>
<dbReference type="EMBL" id="LGLK01000075">
    <property type="protein sequence ID" value="KPC13933.1"/>
    <property type="molecule type" value="Genomic_DNA"/>
</dbReference>
<feature type="signal peptide" evidence="1">
    <location>
        <begin position="1"/>
        <end position="25"/>
    </location>
</feature>
<organism evidence="3 6">
    <name type="scientific">Pseudomonas amygdali pv. lachrymans</name>
    <name type="common">Pseudomonas syringae pv. lachrymans</name>
    <dbReference type="NCBI Taxonomy" id="53707"/>
    <lineage>
        <taxon>Bacteria</taxon>
        <taxon>Pseudomonadati</taxon>
        <taxon>Pseudomonadota</taxon>
        <taxon>Gammaproteobacteria</taxon>
        <taxon>Pseudomonadales</taxon>
        <taxon>Pseudomonadaceae</taxon>
        <taxon>Pseudomonas</taxon>
        <taxon>Pseudomonas amygdali</taxon>
    </lineage>
</organism>
<evidence type="ECO:0000256" key="1">
    <source>
        <dbReference type="SAM" id="SignalP"/>
    </source>
</evidence>
<reference evidence="2" key="1">
    <citation type="submission" date="2015-07" db="EMBL/GenBank/DDBJ databases">
        <authorList>
            <person name="O'Brien H.E."/>
            <person name="Thakur S."/>
            <person name="Gong Y."/>
            <person name="Wang P.W."/>
            <person name="Guttman D.S."/>
        </authorList>
    </citation>
    <scope>NUCLEOTIDE SEQUENCE</scope>
    <source>
        <strain evidence="2">107</strain>
    </source>
</reference>
<dbReference type="PATRIC" id="fig|53707.7.peg.4936"/>
<dbReference type="GeneID" id="61871904"/>
<reference evidence="3 6" key="2">
    <citation type="submission" date="2015-09" db="EMBL/GenBank/DDBJ databases">
        <title>Genome announcement of multiple Pseudomonas syringae strains.</title>
        <authorList>
            <person name="Thakur S."/>
            <person name="Wang P.W."/>
            <person name="Gong Y."/>
            <person name="Weir B.S."/>
            <person name="Guttman D.S."/>
        </authorList>
    </citation>
    <scope>NUCLEOTIDE SEQUENCE [LARGE SCALE GENOMIC DNA]</scope>
    <source>
        <strain evidence="3 6">ICMP3507</strain>
    </source>
</reference>
<keyword evidence="1" id="KW-0732">Signal</keyword>
<reference evidence="2 5" key="3">
    <citation type="submission" date="2015-10" db="EMBL/GenBank/DDBJ databases">
        <title>Comparative genomics and high-throughput reverse genetic screens identify a new phytobacterial MAMP and an Arabidopsis receptor required for immune elicitation.</title>
        <authorList>
            <person name="Mott G.A."/>
            <person name="Thakur S."/>
            <person name="Wang P.W."/>
            <person name="Desveaux D."/>
            <person name="Guttman D.S."/>
        </authorList>
    </citation>
    <scope>NUCLEOTIDE SEQUENCE [LARGE SCALE GENOMIC DNA]</scope>
    <source>
        <strain evidence="2 5">107</strain>
    </source>
</reference>
<name>A0A0N0G408_PSEAV</name>
<dbReference type="Proteomes" id="UP000271817">
    <property type="component" value="Unassembled WGS sequence"/>
</dbReference>
<dbReference type="EMBL" id="LJQP01000168">
    <property type="protein sequence ID" value="KPX71593.1"/>
    <property type="molecule type" value="Genomic_DNA"/>
</dbReference>
<dbReference type="Gene3D" id="3.30.300.250">
    <property type="match status" value="1"/>
</dbReference>
<evidence type="ECO:0000313" key="6">
    <source>
        <dbReference type="Proteomes" id="UP000050265"/>
    </source>
</evidence>
<evidence type="ECO:0000313" key="4">
    <source>
        <dbReference type="EMBL" id="RMU22792.1"/>
    </source>
</evidence>
<dbReference type="RefSeq" id="WP_005780783.1">
    <property type="nucleotide sequence ID" value="NZ_CP020351.1"/>
</dbReference>
<dbReference type="EMBL" id="RBTW01000028">
    <property type="protein sequence ID" value="RMU22792.1"/>
    <property type="molecule type" value="Genomic_DNA"/>
</dbReference>
<comment type="caution">
    <text evidence="3">The sequence shown here is derived from an EMBL/GenBank/DDBJ whole genome shotgun (WGS) entry which is preliminary data.</text>
</comment>
<accession>A0A0N0G408</accession>